<comment type="caution">
    <text evidence="8">The sequence shown here is derived from an EMBL/GenBank/DDBJ whole genome shotgun (WGS) entry which is preliminary data.</text>
</comment>
<dbReference type="AlphaFoldDB" id="A0A4Y9JB49"/>
<dbReference type="InterPro" id="IPR014776">
    <property type="entry name" value="4pyrrole_Mease_sub2"/>
</dbReference>
<evidence type="ECO:0000313" key="9">
    <source>
        <dbReference type="Proteomes" id="UP000297253"/>
    </source>
</evidence>
<gene>
    <name evidence="6 8" type="primary">rsmI</name>
    <name evidence="8" type="ORF">E4T82_04810</name>
</gene>
<reference evidence="8 9" key="1">
    <citation type="submission" date="2019-03" db="EMBL/GenBank/DDBJ databases">
        <title>Diversity of the mouse oral microbiome.</title>
        <authorList>
            <person name="Joseph S."/>
            <person name="Aduse-Opoku J."/>
            <person name="Curtis M."/>
            <person name="Wade W."/>
            <person name="Hashim A."/>
        </authorList>
    </citation>
    <scope>NUCLEOTIDE SEQUENCE [LARGE SCALE GENOMIC DNA]</scope>
    <source>
        <strain evidence="8 9">WM131</strain>
    </source>
</reference>
<feature type="domain" description="Tetrapyrrole methylase" evidence="7">
    <location>
        <begin position="15"/>
        <end position="214"/>
    </location>
</feature>
<evidence type="ECO:0000259" key="7">
    <source>
        <dbReference type="Pfam" id="PF00590"/>
    </source>
</evidence>
<dbReference type="PIRSF" id="PIRSF005917">
    <property type="entry name" value="MTase_YraL"/>
    <property type="match status" value="1"/>
</dbReference>
<accession>A0A4Y9JB49</accession>
<dbReference type="RefSeq" id="WP_135181731.1">
    <property type="nucleotide sequence ID" value="NZ_JADGKZ010000005.1"/>
</dbReference>
<keyword evidence="1 6" id="KW-0963">Cytoplasm</keyword>
<dbReference type="STRING" id="1432788.BU202_04310"/>
<proteinExistence type="inferred from homology"/>
<evidence type="ECO:0000256" key="2">
    <source>
        <dbReference type="ARBA" id="ARBA00022552"/>
    </source>
</evidence>
<protein>
    <recommendedName>
        <fullName evidence="6">Ribosomal RNA small subunit methyltransferase I</fullName>
        <ecNumber evidence="6">2.1.1.198</ecNumber>
    </recommendedName>
    <alternativeName>
        <fullName evidence="6">16S rRNA 2'-O-ribose C1402 methyltransferase</fullName>
    </alternativeName>
    <alternativeName>
        <fullName evidence="6">rRNA (cytidine-2'-O-)-methyltransferase RsmI</fullName>
    </alternativeName>
</protein>
<evidence type="ECO:0000313" key="8">
    <source>
        <dbReference type="EMBL" id="TFU98047.1"/>
    </source>
</evidence>
<keyword evidence="4 6" id="KW-0808">Transferase</keyword>
<dbReference type="SUPFAM" id="SSF53790">
    <property type="entry name" value="Tetrapyrrole methylase"/>
    <property type="match status" value="1"/>
</dbReference>
<dbReference type="PANTHER" id="PTHR46111">
    <property type="entry name" value="RIBOSOMAL RNA SMALL SUBUNIT METHYLTRANSFERASE I"/>
    <property type="match status" value="1"/>
</dbReference>
<organism evidence="8 9">
    <name type="scientific">Streptococcus cuniculi</name>
    <dbReference type="NCBI Taxonomy" id="1432788"/>
    <lineage>
        <taxon>Bacteria</taxon>
        <taxon>Bacillati</taxon>
        <taxon>Bacillota</taxon>
        <taxon>Bacilli</taxon>
        <taxon>Lactobacillales</taxon>
        <taxon>Streptococcaceae</taxon>
        <taxon>Streptococcus</taxon>
    </lineage>
</organism>
<dbReference type="HAMAP" id="MF_01877">
    <property type="entry name" value="16SrRNA_methyltr_I"/>
    <property type="match status" value="1"/>
</dbReference>
<dbReference type="Gene3D" id="3.30.950.10">
    <property type="entry name" value="Methyltransferase, Cobalt-precorrin-4 Transmethylase, Domain 2"/>
    <property type="match status" value="1"/>
</dbReference>
<evidence type="ECO:0000256" key="1">
    <source>
        <dbReference type="ARBA" id="ARBA00022490"/>
    </source>
</evidence>
<keyword evidence="3 6" id="KW-0489">Methyltransferase</keyword>
<dbReference type="InterPro" id="IPR014777">
    <property type="entry name" value="4pyrrole_Mease_sub1"/>
</dbReference>
<dbReference type="InterPro" id="IPR000878">
    <property type="entry name" value="4pyrrol_Mease"/>
</dbReference>
<dbReference type="InterPro" id="IPR018063">
    <property type="entry name" value="SAM_MeTrfase_RsmI_CS"/>
</dbReference>
<dbReference type="FunFam" id="3.40.1010.10:FF:000002">
    <property type="entry name" value="Ribosomal RNA small subunit methyltransferase I"/>
    <property type="match status" value="1"/>
</dbReference>
<dbReference type="Gene3D" id="3.40.1010.10">
    <property type="entry name" value="Cobalt-precorrin-4 Transmethylase, Domain 1"/>
    <property type="match status" value="1"/>
</dbReference>
<dbReference type="InterPro" id="IPR035996">
    <property type="entry name" value="4pyrrol_Methylase_sf"/>
</dbReference>
<comment type="function">
    <text evidence="6">Catalyzes the 2'-O-methylation of the ribose of cytidine 1402 (C1402) in 16S rRNA.</text>
</comment>
<dbReference type="GO" id="GO:0070677">
    <property type="term" value="F:rRNA (cytosine-2'-O-)-methyltransferase activity"/>
    <property type="evidence" value="ECO:0007669"/>
    <property type="project" value="UniProtKB-UniRule"/>
</dbReference>
<dbReference type="PROSITE" id="PS01296">
    <property type="entry name" value="RSMI"/>
    <property type="match status" value="1"/>
</dbReference>
<dbReference type="Pfam" id="PF00590">
    <property type="entry name" value="TP_methylase"/>
    <property type="match status" value="1"/>
</dbReference>
<keyword evidence="2 6" id="KW-0698">rRNA processing</keyword>
<dbReference type="PANTHER" id="PTHR46111:SF1">
    <property type="entry name" value="RIBOSOMAL RNA SMALL SUBUNIT METHYLTRANSFERASE I"/>
    <property type="match status" value="1"/>
</dbReference>
<evidence type="ECO:0000256" key="5">
    <source>
        <dbReference type="ARBA" id="ARBA00022691"/>
    </source>
</evidence>
<dbReference type="InterPro" id="IPR008189">
    <property type="entry name" value="rRNA_ssu_MeTfrase_I"/>
</dbReference>
<dbReference type="FunFam" id="3.30.950.10:FF:000002">
    <property type="entry name" value="Ribosomal RNA small subunit methyltransferase I"/>
    <property type="match status" value="1"/>
</dbReference>
<dbReference type="EC" id="2.1.1.198" evidence="6"/>
<dbReference type="GO" id="GO:0005737">
    <property type="term" value="C:cytoplasm"/>
    <property type="evidence" value="ECO:0007669"/>
    <property type="project" value="UniProtKB-SubCell"/>
</dbReference>
<evidence type="ECO:0000256" key="6">
    <source>
        <dbReference type="HAMAP-Rule" id="MF_01877"/>
    </source>
</evidence>
<name>A0A4Y9JB49_9STRE</name>
<dbReference type="OrthoDB" id="9809084at2"/>
<comment type="subcellular location">
    <subcellularLocation>
        <location evidence="6">Cytoplasm</location>
    </subcellularLocation>
</comment>
<evidence type="ECO:0000256" key="3">
    <source>
        <dbReference type="ARBA" id="ARBA00022603"/>
    </source>
</evidence>
<evidence type="ECO:0000256" key="4">
    <source>
        <dbReference type="ARBA" id="ARBA00022679"/>
    </source>
</evidence>
<dbReference type="Proteomes" id="UP000297253">
    <property type="component" value="Unassembled WGS sequence"/>
</dbReference>
<sequence length="304" mass="33983">MQIQKSVNHSLPFGTLYLVPTPIGNLQDMTFRAIETLKTVDLIAAEDTRNTGLLLKHFEIETHQISFHEHNAYEKIPVLLEMLRSGQSIAQVSDAGLPSISDPGHDLVQAVIAENIPVVALPGASAGITALIASGLAPQPHIFYGFLPRKAGQQKAFFEEKKHYSETQIFYESPHRVKATLENMQAVYGDRSVVVVRELTKLYEEYQRGHISELLAFIAAHPLKGECLMIVSGAEKTEACEADEVDLKAAVEALIEAGSKPNQAIKEVAKRYQLKKQEVYDVYHELRYEGVKKRQKIRKHDEEA</sequence>
<dbReference type="EMBL" id="SPPD01000005">
    <property type="protein sequence ID" value="TFU98047.1"/>
    <property type="molecule type" value="Genomic_DNA"/>
</dbReference>
<dbReference type="CDD" id="cd11648">
    <property type="entry name" value="RsmI"/>
    <property type="match status" value="1"/>
</dbReference>
<comment type="catalytic activity">
    <reaction evidence="6">
        <text>cytidine(1402) in 16S rRNA + S-adenosyl-L-methionine = 2'-O-methylcytidine(1402) in 16S rRNA + S-adenosyl-L-homocysteine + H(+)</text>
        <dbReference type="Rhea" id="RHEA:42924"/>
        <dbReference type="Rhea" id="RHEA-COMP:10285"/>
        <dbReference type="Rhea" id="RHEA-COMP:10286"/>
        <dbReference type="ChEBI" id="CHEBI:15378"/>
        <dbReference type="ChEBI" id="CHEBI:57856"/>
        <dbReference type="ChEBI" id="CHEBI:59789"/>
        <dbReference type="ChEBI" id="CHEBI:74495"/>
        <dbReference type="ChEBI" id="CHEBI:82748"/>
        <dbReference type="EC" id="2.1.1.198"/>
    </reaction>
</comment>
<keyword evidence="5 6" id="KW-0949">S-adenosyl-L-methionine</keyword>
<comment type="similarity">
    <text evidence="6">Belongs to the methyltransferase superfamily. RsmI family.</text>
</comment>
<dbReference type="NCBIfam" id="TIGR00096">
    <property type="entry name" value="16S rRNA (cytidine(1402)-2'-O)-methyltransferase"/>
    <property type="match status" value="1"/>
</dbReference>